<keyword evidence="5 8" id="KW-0119">Carbohydrate metabolism</keyword>
<dbReference type="PANTHER" id="PTHR22298">
    <property type="entry name" value="ENDO-1,4-BETA-GLUCANASE"/>
    <property type="match status" value="1"/>
</dbReference>
<dbReference type="SMART" id="SM00637">
    <property type="entry name" value="CBD_II"/>
    <property type="match status" value="1"/>
</dbReference>
<keyword evidence="3 8" id="KW-0378">Hydrolase</keyword>
<keyword evidence="7 8" id="KW-0624">Polysaccharide degradation</keyword>
<dbReference type="Proteomes" id="UP001347796">
    <property type="component" value="Unassembled WGS sequence"/>
</dbReference>
<comment type="caution">
    <text evidence="12">The sequence shown here is derived from an EMBL/GenBank/DDBJ whole genome shotgun (WGS) entry which is preliminary data.</text>
</comment>
<evidence type="ECO:0000256" key="3">
    <source>
        <dbReference type="ARBA" id="ARBA00022801"/>
    </source>
</evidence>
<evidence type="ECO:0000313" key="12">
    <source>
        <dbReference type="EMBL" id="KAK6177596.1"/>
    </source>
</evidence>
<comment type="similarity">
    <text evidence="2 8 9">Belongs to the glycosyl hydrolase 9 (cellulase E) family.</text>
</comment>
<feature type="region of interest" description="Disordered" evidence="10">
    <location>
        <begin position="156"/>
        <end position="176"/>
    </location>
</feature>
<dbReference type="Pfam" id="PF00553">
    <property type="entry name" value="CBM_2"/>
    <property type="match status" value="1"/>
</dbReference>
<reference evidence="12 13" key="1">
    <citation type="submission" date="2024-01" db="EMBL/GenBank/DDBJ databases">
        <title>The genome of the rayed Mediterranean limpet Patella caerulea (Linnaeus, 1758).</title>
        <authorList>
            <person name="Anh-Thu Weber A."/>
            <person name="Halstead-Nussloch G."/>
        </authorList>
    </citation>
    <scope>NUCLEOTIDE SEQUENCE [LARGE SCALE GENOMIC DNA]</scope>
    <source>
        <strain evidence="12">AATW-2023a</strain>
        <tissue evidence="12">Whole specimen</tissue>
    </source>
</reference>
<dbReference type="EC" id="3.2.1.4" evidence="9"/>
<organism evidence="12 13">
    <name type="scientific">Patella caerulea</name>
    <name type="common">Rayed Mediterranean limpet</name>
    <dbReference type="NCBI Taxonomy" id="87958"/>
    <lineage>
        <taxon>Eukaryota</taxon>
        <taxon>Metazoa</taxon>
        <taxon>Spiralia</taxon>
        <taxon>Lophotrochozoa</taxon>
        <taxon>Mollusca</taxon>
        <taxon>Gastropoda</taxon>
        <taxon>Patellogastropoda</taxon>
        <taxon>Patelloidea</taxon>
        <taxon>Patellidae</taxon>
        <taxon>Patella</taxon>
    </lineage>
</organism>
<dbReference type="SUPFAM" id="SSF48208">
    <property type="entry name" value="Six-hairpin glycosidases"/>
    <property type="match status" value="1"/>
</dbReference>
<evidence type="ECO:0000256" key="5">
    <source>
        <dbReference type="ARBA" id="ARBA00023277"/>
    </source>
</evidence>
<dbReference type="PROSITE" id="PS00698">
    <property type="entry name" value="GH9_3"/>
    <property type="match status" value="1"/>
</dbReference>
<evidence type="ECO:0000256" key="7">
    <source>
        <dbReference type="ARBA" id="ARBA00023326"/>
    </source>
</evidence>
<evidence type="ECO:0000256" key="4">
    <source>
        <dbReference type="ARBA" id="ARBA00023001"/>
    </source>
</evidence>
<evidence type="ECO:0000259" key="11">
    <source>
        <dbReference type="SMART" id="SM00637"/>
    </source>
</evidence>
<evidence type="ECO:0000256" key="9">
    <source>
        <dbReference type="RuleBase" id="RU361166"/>
    </source>
</evidence>
<dbReference type="Pfam" id="PF00759">
    <property type="entry name" value="Glyco_hydro_9"/>
    <property type="match status" value="1"/>
</dbReference>
<keyword evidence="6 8" id="KW-0326">Glycosidase</keyword>
<comment type="catalytic activity">
    <reaction evidence="1 9">
        <text>Endohydrolysis of (1-&gt;4)-beta-D-glucosidic linkages in cellulose, lichenin and cereal beta-D-glucans.</text>
        <dbReference type="EC" id="3.2.1.4"/>
    </reaction>
</comment>
<accession>A0AAN8PSD2</accession>
<name>A0AAN8PSD2_PATCE</name>
<evidence type="ECO:0000256" key="1">
    <source>
        <dbReference type="ARBA" id="ARBA00000966"/>
    </source>
</evidence>
<evidence type="ECO:0000256" key="6">
    <source>
        <dbReference type="ARBA" id="ARBA00023295"/>
    </source>
</evidence>
<feature type="active site" evidence="8">
    <location>
        <position position="580"/>
    </location>
</feature>
<evidence type="ECO:0000256" key="2">
    <source>
        <dbReference type="ARBA" id="ARBA00007072"/>
    </source>
</evidence>
<dbReference type="Gene3D" id="1.50.10.10">
    <property type="match status" value="1"/>
</dbReference>
<dbReference type="InterPro" id="IPR001701">
    <property type="entry name" value="Glyco_hydro_9"/>
</dbReference>
<feature type="signal peptide" evidence="9">
    <location>
        <begin position="1"/>
        <end position="19"/>
    </location>
</feature>
<dbReference type="AlphaFoldDB" id="A0AAN8PSD2"/>
<dbReference type="InterPro" id="IPR033126">
    <property type="entry name" value="Glyco_hydro_9_Asp/Glu_AS"/>
</dbReference>
<feature type="active site" evidence="8">
    <location>
        <position position="589"/>
    </location>
</feature>
<sequence length="622" mass="68289">MNLLILSGLILCLTGGSEGAETHLTLTVWNYWNGGFVGETCFTAPAGMDGWIVIIRFDQDVNSLNVWSGILESQNGKRDFVIKNIDYNTVVAAGSRVCPGFQGFTDHDLSPTATITFIPNLGTKNVNPVSETTTTTVTPTTTTTVAPITTTTTVTPRTTTVSTTTTTASTTTATEDSVTDAPDNVFDYDSVLEKSILFFEAQRSGALPIDNRIPYRSDSALDDVGSNGENLTGGWYDAGDFVKFNLPMASATTMLIWGFERFGDAYIAAEELDNMYKSIKWPLDYFLKCWNPNAQEYYYQVGDPEADHNYWGRPEDMTIDRPAYKLTTSVKGSDVAGETAAALAAGSIVFQTEDAAYSQKLLTAAISLYTYAKTYTGIYPLTDFYKSSGYRDELCVAAVWLYKATGENTYLTEAKSYFDNFVPWAQSWDEKAPACQLMLFEITQEAVYKNAIISFFSSWISGGVPYTTCGLAFRNEWGSLRYAANTAFLALLAADDGINTNQYREWAISQINYILGDNKLKMSYVIGYSNSYPLRPHHASSSCPLEGTCDWGNFHSSAPNPQILYGALVGGPDINDNYVDDRTRYEFSEVACDYNAGFQSAIAGIVSLHESGSLPAVALRDC</sequence>
<dbReference type="InterPro" id="IPR008928">
    <property type="entry name" value="6-hairpin_glycosidase_sf"/>
</dbReference>
<dbReference type="EMBL" id="JAZGQO010000010">
    <property type="protein sequence ID" value="KAK6177596.1"/>
    <property type="molecule type" value="Genomic_DNA"/>
</dbReference>
<keyword evidence="9" id="KW-0732">Signal</keyword>
<dbReference type="GO" id="GO:0030246">
    <property type="term" value="F:carbohydrate binding"/>
    <property type="evidence" value="ECO:0007669"/>
    <property type="project" value="InterPro"/>
</dbReference>
<keyword evidence="4 9" id="KW-0136">Cellulose degradation</keyword>
<dbReference type="InterPro" id="IPR008965">
    <property type="entry name" value="CBM2/CBM3_carb-bd_dom_sf"/>
</dbReference>
<dbReference type="InterPro" id="IPR001919">
    <property type="entry name" value="CBD2"/>
</dbReference>
<evidence type="ECO:0000256" key="8">
    <source>
        <dbReference type="PROSITE-ProRule" id="PRU10060"/>
    </source>
</evidence>
<dbReference type="InterPro" id="IPR012341">
    <property type="entry name" value="6hp_glycosidase-like_sf"/>
</dbReference>
<dbReference type="GO" id="GO:0008810">
    <property type="term" value="F:cellulase activity"/>
    <property type="evidence" value="ECO:0007669"/>
    <property type="project" value="UniProtKB-EC"/>
</dbReference>
<feature type="domain" description="CBM2" evidence="11">
    <location>
        <begin position="22"/>
        <end position="115"/>
    </location>
</feature>
<dbReference type="SUPFAM" id="SSF49384">
    <property type="entry name" value="Carbohydrate-binding domain"/>
    <property type="match status" value="1"/>
</dbReference>
<dbReference type="GO" id="GO:0030245">
    <property type="term" value="P:cellulose catabolic process"/>
    <property type="evidence" value="ECO:0007669"/>
    <property type="project" value="UniProtKB-KW"/>
</dbReference>
<proteinExistence type="inferred from homology"/>
<feature type="chain" id="PRO_5042661250" description="Endoglucanase" evidence="9">
    <location>
        <begin position="20"/>
        <end position="622"/>
    </location>
</feature>
<keyword evidence="13" id="KW-1185">Reference proteome</keyword>
<gene>
    <name evidence="12" type="ORF">SNE40_015666</name>
</gene>
<evidence type="ECO:0000313" key="13">
    <source>
        <dbReference type="Proteomes" id="UP001347796"/>
    </source>
</evidence>
<protein>
    <recommendedName>
        <fullName evidence="9">Endoglucanase</fullName>
        <ecNumber evidence="9">3.2.1.4</ecNumber>
    </recommendedName>
</protein>
<evidence type="ECO:0000256" key="10">
    <source>
        <dbReference type="SAM" id="MobiDB-lite"/>
    </source>
</evidence>